<dbReference type="PANTHER" id="PTHR21257:SF38">
    <property type="entry name" value="7-DEHYDROCHOLESTEROL REDUCTASE"/>
    <property type="match status" value="1"/>
</dbReference>
<keyword evidence="9 18" id="KW-1133">Transmembrane helix</keyword>
<evidence type="ECO:0000256" key="6">
    <source>
        <dbReference type="ARBA" id="ARBA00022778"/>
    </source>
</evidence>
<keyword evidence="20" id="KW-1185">Reference proteome</keyword>
<evidence type="ECO:0000256" key="17">
    <source>
        <dbReference type="ARBA" id="ARBA00042688"/>
    </source>
</evidence>
<reference evidence="19" key="1">
    <citation type="submission" date="2016-12" db="EMBL/GenBank/DDBJ databases">
        <title>The genomes of Aspergillus section Nigri reveals drivers in fungal speciation.</title>
        <authorList>
            <consortium name="DOE Joint Genome Institute"/>
            <person name="Vesth T.C."/>
            <person name="Nybo J."/>
            <person name="Theobald S."/>
            <person name="Brandl J."/>
            <person name="Frisvad J.C."/>
            <person name="Nielsen K.F."/>
            <person name="Lyhne E.K."/>
            <person name="Kogle M.E."/>
            <person name="Kuo A."/>
            <person name="Riley R."/>
            <person name="Clum A."/>
            <person name="Nolan M."/>
            <person name="Lipzen A."/>
            <person name="Salamov A."/>
            <person name="Henrissat B."/>
            <person name="Wiebenga A."/>
            <person name="De Vries R.P."/>
            <person name="Grigoriev I.V."/>
            <person name="Mortensen U.H."/>
            <person name="Andersen M.R."/>
            <person name="Baker S.E."/>
        </authorList>
    </citation>
    <scope>NUCLEOTIDE SEQUENCE [LARGE SCALE GENOMIC DNA]</scope>
    <source>
        <strain evidence="19">CBS 113365</strain>
    </source>
</reference>
<sequence length="259" mass="29328">MSFIFCETTLMTNFELSLSATTISTYSAGFLHWFLEWTPRPTFEATGGCAAWLTFQALLYHEQHEYLTGTMFTVVLFRAVMVVVFFVNEEVYDGKYESFGCDNIYGLSAIMPVFWTLQTRYLAKHPTEISLPAWIASIVIFVAGWSLRFFADLQKMGFSRTQAKCLLPGRQTQGIPVSYQTRNGKTHRSLLLCSGASISSCELSQFKFVFYTWSLCSLCGNGAVFAYTEAILVTGMIIHRCLRDVKRCANKYGIFPSVF</sequence>
<keyword evidence="14 18" id="KW-1207">Sterol metabolism</keyword>
<keyword evidence="10 18" id="KW-0560">Oxidoreductase</keyword>
<dbReference type="RefSeq" id="XP_025564694.1">
    <property type="nucleotide sequence ID" value="XM_025708670.1"/>
</dbReference>
<evidence type="ECO:0000256" key="11">
    <source>
        <dbReference type="ARBA" id="ARBA00023011"/>
    </source>
</evidence>
<dbReference type="GO" id="GO:0047598">
    <property type="term" value="F:7-dehydrocholesterol reductase activity"/>
    <property type="evidence" value="ECO:0007669"/>
    <property type="project" value="UniProtKB-EC"/>
</dbReference>
<feature type="transmembrane region" description="Helical" evidence="18">
    <location>
        <begin position="16"/>
        <end position="35"/>
    </location>
</feature>
<dbReference type="Proteomes" id="UP000248405">
    <property type="component" value="Unassembled WGS sequence"/>
</dbReference>
<evidence type="ECO:0000256" key="18">
    <source>
        <dbReference type="RuleBase" id="RU369120"/>
    </source>
</evidence>
<organism evidence="19 20">
    <name type="scientific">Aspergillus vadensis (strain CBS 113365 / IMI 142717 / IBT 24658)</name>
    <dbReference type="NCBI Taxonomy" id="1448311"/>
    <lineage>
        <taxon>Eukaryota</taxon>
        <taxon>Fungi</taxon>
        <taxon>Dikarya</taxon>
        <taxon>Ascomycota</taxon>
        <taxon>Pezizomycotina</taxon>
        <taxon>Eurotiomycetes</taxon>
        <taxon>Eurotiomycetidae</taxon>
        <taxon>Eurotiales</taxon>
        <taxon>Aspergillaceae</taxon>
        <taxon>Aspergillus</taxon>
        <taxon>Aspergillus subgen. Circumdati</taxon>
    </lineage>
</organism>
<evidence type="ECO:0000313" key="20">
    <source>
        <dbReference type="Proteomes" id="UP000248405"/>
    </source>
</evidence>
<keyword evidence="13 18" id="KW-0472">Membrane</keyword>
<comment type="subcellular location">
    <subcellularLocation>
        <location evidence="1">Membrane</location>
        <topology evidence="1">Multi-pass membrane protein</topology>
    </subcellularLocation>
</comment>
<evidence type="ECO:0000256" key="7">
    <source>
        <dbReference type="ARBA" id="ARBA00022857"/>
    </source>
</evidence>
<name>A0A319BJ24_ASPVC</name>
<dbReference type="PANTHER" id="PTHR21257">
    <property type="entry name" value="DELTA(14)-STEROL REDUCTASE"/>
    <property type="match status" value="1"/>
</dbReference>
<accession>A0A319BJ24</accession>
<evidence type="ECO:0000256" key="5">
    <source>
        <dbReference type="ARBA" id="ARBA00022692"/>
    </source>
</evidence>
<dbReference type="GO" id="GO:0016132">
    <property type="term" value="P:brassinosteroid biosynthetic process"/>
    <property type="evidence" value="ECO:0007669"/>
    <property type="project" value="TreeGrafter"/>
</dbReference>
<evidence type="ECO:0000256" key="4">
    <source>
        <dbReference type="ARBA" id="ARBA00022548"/>
    </source>
</evidence>
<protein>
    <recommendedName>
        <fullName evidence="16">7-dehydrocholesterol reductase</fullName>
        <ecNumber evidence="16">1.3.1.21</ecNumber>
    </recommendedName>
    <alternativeName>
        <fullName evidence="17">Sterol Delta(7)-reductase</fullName>
    </alternativeName>
</protein>
<feature type="transmembrane region" description="Helical" evidence="18">
    <location>
        <begin position="66"/>
        <end position="87"/>
    </location>
</feature>
<dbReference type="InterPro" id="IPR001171">
    <property type="entry name" value="ERG24_DHCR-like"/>
</dbReference>
<evidence type="ECO:0000256" key="10">
    <source>
        <dbReference type="ARBA" id="ARBA00023002"/>
    </source>
</evidence>
<evidence type="ECO:0000256" key="14">
    <source>
        <dbReference type="ARBA" id="ARBA00023166"/>
    </source>
</evidence>
<keyword evidence="12 18" id="KW-0443">Lipid metabolism</keyword>
<evidence type="ECO:0000256" key="2">
    <source>
        <dbReference type="ARBA" id="ARBA00005402"/>
    </source>
</evidence>
<dbReference type="GO" id="GO:0005789">
    <property type="term" value="C:endoplasmic reticulum membrane"/>
    <property type="evidence" value="ECO:0007669"/>
    <property type="project" value="TreeGrafter"/>
</dbReference>
<dbReference type="GeneID" id="37213262"/>
<comment type="caution">
    <text evidence="18">Lacks conserved residue(s) required for the propagation of feature annotation.</text>
</comment>
<gene>
    <name evidence="19" type="ORF">BO88DRAFT_423709</name>
</gene>
<dbReference type="EMBL" id="KZ821619">
    <property type="protein sequence ID" value="PYH70900.1"/>
    <property type="molecule type" value="Genomic_DNA"/>
</dbReference>
<keyword evidence="11 18" id="KW-0756">Sterol biosynthesis</keyword>
<evidence type="ECO:0000256" key="3">
    <source>
        <dbReference type="ARBA" id="ARBA00022516"/>
    </source>
</evidence>
<evidence type="ECO:0000256" key="16">
    <source>
        <dbReference type="ARBA" id="ARBA00038851"/>
    </source>
</evidence>
<dbReference type="AlphaFoldDB" id="A0A319BJ24"/>
<comment type="similarity">
    <text evidence="2 18">Belongs to the ERG4/ERG24 family.</text>
</comment>
<keyword evidence="3 18" id="KW-0444">Lipid biosynthesis</keyword>
<keyword evidence="7" id="KW-0521">NADP</keyword>
<evidence type="ECO:0000256" key="9">
    <source>
        <dbReference type="ARBA" id="ARBA00022989"/>
    </source>
</evidence>
<evidence type="ECO:0000256" key="12">
    <source>
        <dbReference type="ARBA" id="ARBA00023098"/>
    </source>
</evidence>
<evidence type="ECO:0000256" key="1">
    <source>
        <dbReference type="ARBA" id="ARBA00004141"/>
    </source>
</evidence>
<keyword evidence="4" id="KW-0153">Cholesterol metabolism</keyword>
<proteinExistence type="inferred from homology"/>
<keyword evidence="5 18" id="KW-0812">Transmembrane</keyword>
<keyword evidence="8 18" id="KW-0752">Steroid biosynthesis</keyword>
<evidence type="ECO:0000256" key="15">
    <source>
        <dbReference type="ARBA" id="ARBA00023221"/>
    </source>
</evidence>
<dbReference type="Pfam" id="PF01222">
    <property type="entry name" value="ERG4_ERG24"/>
    <property type="match status" value="1"/>
</dbReference>
<dbReference type="EC" id="1.3.1.21" evidence="16"/>
<evidence type="ECO:0000256" key="8">
    <source>
        <dbReference type="ARBA" id="ARBA00022955"/>
    </source>
</evidence>
<evidence type="ECO:0000313" key="19">
    <source>
        <dbReference type="EMBL" id="PYH70900.1"/>
    </source>
</evidence>
<dbReference type="GO" id="GO:0006695">
    <property type="term" value="P:cholesterol biosynthetic process"/>
    <property type="evidence" value="ECO:0007669"/>
    <property type="project" value="UniProtKB-KW"/>
</dbReference>
<keyword evidence="6" id="KW-0152">Cholesterol biosynthesis</keyword>
<feature type="transmembrane region" description="Helical" evidence="18">
    <location>
        <begin position="129"/>
        <end position="151"/>
    </location>
</feature>
<keyword evidence="15 18" id="KW-0753">Steroid metabolism</keyword>
<dbReference type="OrthoDB" id="5326588at2759"/>
<evidence type="ECO:0000256" key="13">
    <source>
        <dbReference type="ARBA" id="ARBA00023136"/>
    </source>
</evidence>